<evidence type="ECO:0000313" key="1">
    <source>
        <dbReference type="EMBL" id="ACY51358.1"/>
    </source>
</evidence>
<sequence>MSKEFIDVFCPDCNMMVVSNVVLQGVGRFQSEAKNPLDEVDSIYHSDYYLVSLCKKCDHPFFIRKKLMGIPAEFEEVVEEELLYPALKSTELVNLPNEINLAYEQATKCFSASLYEPCALMCRRALEIMCQLYSAKGHNFYDRLESLHKAGHIDARLLSWAHGIRALGNDAAHAITANVSKEDAKDCLDLTEALLIYIYSLGHRFEEFELRRQKN</sequence>
<protein>
    <submittedName>
        <fullName evidence="1">Uncharacterized protein</fullName>
    </submittedName>
</protein>
<dbReference type="EMBL" id="CP001805">
    <property type="protein sequence ID" value="ACY51358.1"/>
    <property type="molecule type" value="Genomic_DNA"/>
</dbReference>
<dbReference type="Proteomes" id="UP000002571">
    <property type="component" value="Chromosome 1"/>
</dbReference>
<evidence type="ECO:0000313" key="2">
    <source>
        <dbReference type="Proteomes" id="UP000002571"/>
    </source>
</evidence>
<name>A0ACA6QLV3_VIBAE</name>
<keyword evidence="2" id="KW-1185">Reference proteome</keyword>
<gene>
    <name evidence="1" type="ordered locus">VEA_003198</name>
</gene>
<organism evidence="1 2">
    <name type="scientific">Vibrio antiquarius (strain Ex25)</name>
    <dbReference type="NCBI Taxonomy" id="150340"/>
    <lineage>
        <taxon>Bacteria</taxon>
        <taxon>Pseudomonadati</taxon>
        <taxon>Pseudomonadota</taxon>
        <taxon>Gammaproteobacteria</taxon>
        <taxon>Vibrionales</taxon>
        <taxon>Vibrionaceae</taxon>
        <taxon>Vibrio</taxon>
        <taxon>Vibrio diabolicus subgroup</taxon>
    </lineage>
</organism>
<accession>A0ACA6QLV3</accession>
<proteinExistence type="predicted"/>
<reference evidence="1" key="1">
    <citation type="submission" date="2009-10" db="EMBL/GenBank/DDBJ databases">
        <authorList>
            <consortium name="Los Alamos National Laboratory (LANL)"/>
            <consortium name="National Microbial Pathogen Data Resource (NMPDR)"/>
            <person name="Munk A.C."/>
            <person name="Tapia R."/>
            <person name="Green L."/>
            <person name="Rogers Y."/>
            <person name="Detter J.C."/>
            <person name="Bruce D."/>
            <person name="Brettin T.S."/>
            <person name="Colwell R."/>
            <person name="Huq A."/>
            <person name="Grim C.J."/>
            <person name="Hasan N.A."/>
            <person name="Vonstein V."/>
            <person name="Bartels D."/>
        </authorList>
    </citation>
    <scope>NUCLEOTIDE SEQUENCE</scope>
    <source>
        <strain evidence="1">EX25</strain>
    </source>
</reference>